<feature type="compositionally biased region" description="Basic and acidic residues" evidence="1">
    <location>
        <begin position="61"/>
        <end position="75"/>
    </location>
</feature>
<dbReference type="Proteomes" id="UP000823388">
    <property type="component" value="Chromosome 1K"/>
</dbReference>
<accession>A0A8T0XDE1</accession>
<evidence type="ECO:0000256" key="1">
    <source>
        <dbReference type="SAM" id="MobiDB-lite"/>
    </source>
</evidence>
<evidence type="ECO:0000313" key="3">
    <source>
        <dbReference type="Proteomes" id="UP000823388"/>
    </source>
</evidence>
<organism evidence="2 3">
    <name type="scientific">Panicum virgatum</name>
    <name type="common">Blackwell switchgrass</name>
    <dbReference type="NCBI Taxonomy" id="38727"/>
    <lineage>
        <taxon>Eukaryota</taxon>
        <taxon>Viridiplantae</taxon>
        <taxon>Streptophyta</taxon>
        <taxon>Embryophyta</taxon>
        <taxon>Tracheophyta</taxon>
        <taxon>Spermatophyta</taxon>
        <taxon>Magnoliopsida</taxon>
        <taxon>Liliopsida</taxon>
        <taxon>Poales</taxon>
        <taxon>Poaceae</taxon>
        <taxon>PACMAD clade</taxon>
        <taxon>Panicoideae</taxon>
        <taxon>Panicodae</taxon>
        <taxon>Paniceae</taxon>
        <taxon>Panicinae</taxon>
        <taxon>Panicum</taxon>
        <taxon>Panicum sect. Hiantes</taxon>
    </lineage>
</organism>
<feature type="region of interest" description="Disordered" evidence="1">
    <location>
        <begin position="42"/>
        <end position="151"/>
    </location>
</feature>
<dbReference type="AlphaFoldDB" id="A0A8T0XDE1"/>
<name>A0A8T0XDE1_PANVG</name>
<sequence length="171" mass="18567">MVLFQLVQTNGSFPATTKSKETALSKQRLSARSERTVGCSGVAGRKFNPLPPLQLHVPGHTQKEHPRCRPLHFNESEAQGQTGGASERTVRVRGSRQGAADGGRGEVARGRQRSGLDFAPDRRLSGHRSGGGVERRDEGAEGHRDGRRGTSFSVSLGQKLMGPLIPHFFLY</sequence>
<comment type="caution">
    <text evidence="2">The sequence shown here is derived from an EMBL/GenBank/DDBJ whole genome shotgun (WGS) entry which is preliminary data.</text>
</comment>
<dbReference type="EMBL" id="CM029037">
    <property type="protein sequence ID" value="KAG2657157.1"/>
    <property type="molecule type" value="Genomic_DNA"/>
</dbReference>
<keyword evidence="3" id="KW-1185">Reference proteome</keyword>
<evidence type="ECO:0000313" key="2">
    <source>
        <dbReference type="EMBL" id="KAG2657157.1"/>
    </source>
</evidence>
<proteinExistence type="predicted"/>
<gene>
    <name evidence="2" type="ORF">PVAP13_1KG190577</name>
</gene>
<feature type="compositionally biased region" description="Basic and acidic residues" evidence="1">
    <location>
        <begin position="133"/>
        <end position="148"/>
    </location>
</feature>
<reference evidence="2" key="1">
    <citation type="submission" date="2020-05" db="EMBL/GenBank/DDBJ databases">
        <title>WGS assembly of Panicum virgatum.</title>
        <authorList>
            <person name="Lovell J.T."/>
            <person name="Jenkins J."/>
            <person name="Shu S."/>
            <person name="Juenger T.E."/>
            <person name="Schmutz J."/>
        </authorList>
    </citation>
    <scope>NUCLEOTIDE SEQUENCE</scope>
    <source>
        <strain evidence="2">AP13</strain>
    </source>
</reference>
<protein>
    <submittedName>
        <fullName evidence="2">Uncharacterized protein</fullName>
    </submittedName>
</protein>